<accession>A0ABD5YGQ6</accession>
<protein>
    <submittedName>
        <fullName evidence="2">Uncharacterized protein</fullName>
    </submittedName>
</protein>
<comment type="caution">
    <text evidence="2">The sequence shown here is derived from an EMBL/GenBank/DDBJ whole genome shotgun (WGS) entry which is preliminary data.</text>
</comment>
<dbReference type="EMBL" id="JBHSZZ010000071">
    <property type="protein sequence ID" value="MFC7188107.1"/>
    <property type="molecule type" value="Genomic_DNA"/>
</dbReference>
<dbReference type="Proteomes" id="UP001596390">
    <property type="component" value="Unassembled WGS sequence"/>
</dbReference>
<evidence type="ECO:0000313" key="2">
    <source>
        <dbReference type="EMBL" id="MFC7188107.1"/>
    </source>
</evidence>
<reference evidence="2 3" key="1">
    <citation type="journal article" date="2019" name="Int. J. Syst. Evol. Microbiol.">
        <title>The Global Catalogue of Microorganisms (GCM) 10K type strain sequencing project: providing services to taxonomists for standard genome sequencing and annotation.</title>
        <authorList>
            <consortium name="The Broad Institute Genomics Platform"/>
            <consortium name="The Broad Institute Genome Sequencing Center for Infectious Disease"/>
            <person name="Wu L."/>
            <person name="Ma J."/>
        </authorList>
    </citation>
    <scope>NUCLEOTIDE SEQUENCE [LARGE SCALE GENOMIC DNA]</scope>
    <source>
        <strain evidence="2 3">Q85</strain>
    </source>
</reference>
<proteinExistence type="predicted"/>
<keyword evidence="1" id="KW-0812">Transmembrane</keyword>
<organism evidence="2 3">
    <name type="scientific">Halorubrum yunnanense</name>
    <dbReference type="NCBI Taxonomy" id="1526162"/>
    <lineage>
        <taxon>Archaea</taxon>
        <taxon>Methanobacteriati</taxon>
        <taxon>Methanobacteriota</taxon>
        <taxon>Stenosarchaea group</taxon>
        <taxon>Halobacteria</taxon>
        <taxon>Halobacteriales</taxon>
        <taxon>Haloferacaceae</taxon>
        <taxon>Halorubrum</taxon>
    </lineage>
</organism>
<dbReference type="AlphaFoldDB" id="A0ABD5YGQ6"/>
<keyword evidence="1" id="KW-0472">Membrane</keyword>
<gene>
    <name evidence="2" type="ORF">ACFQMK_14730</name>
</gene>
<evidence type="ECO:0000256" key="1">
    <source>
        <dbReference type="SAM" id="Phobius"/>
    </source>
</evidence>
<evidence type="ECO:0000313" key="3">
    <source>
        <dbReference type="Proteomes" id="UP001596390"/>
    </source>
</evidence>
<name>A0ABD5YGQ6_9EURY</name>
<sequence>MKEDKQSFSSPTEVKHNGIAFKLNWAVVQYLVFWGLLLGGVLVLAANGELLMTVLKELIGTVIALYLGKTCL</sequence>
<dbReference type="RefSeq" id="WP_267665557.1">
    <property type="nucleotide sequence ID" value="NZ_JAODIX010000071.1"/>
</dbReference>
<feature type="transmembrane region" description="Helical" evidence="1">
    <location>
        <begin position="21"/>
        <end position="44"/>
    </location>
</feature>
<keyword evidence="1" id="KW-1133">Transmembrane helix</keyword>
<keyword evidence="3" id="KW-1185">Reference proteome</keyword>